<keyword evidence="1" id="KW-1134">Transmembrane beta strand</keyword>
<keyword evidence="1" id="KW-0812">Transmembrane</keyword>
<gene>
    <name evidence="3" type="ORF">MKP09_08100</name>
</gene>
<keyword evidence="4" id="KW-1185">Reference proteome</keyword>
<keyword evidence="1" id="KW-0813">Transport</keyword>
<dbReference type="PROSITE" id="PS52016">
    <property type="entry name" value="TONB_DEPENDENT_REC_3"/>
    <property type="match status" value="1"/>
</dbReference>
<dbReference type="InterPro" id="IPR039426">
    <property type="entry name" value="TonB-dep_rcpt-like"/>
</dbReference>
<reference evidence="3 4" key="1">
    <citation type="submission" date="2022-02" db="EMBL/GenBank/DDBJ databases">
        <authorList>
            <person name="Min J."/>
        </authorList>
    </citation>
    <scope>NUCLEOTIDE SEQUENCE [LARGE SCALE GENOMIC DNA]</scope>
    <source>
        <strain evidence="3 4">GR10-1</strain>
    </source>
</reference>
<protein>
    <submittedName>
        <fullName evidence="3">TonB-dependent receptor plug domain-containing protein</fullName>
    </submittedName>
</protein>
<dbReference type="Gene3D" id="2.170.130.10">
    <property type="entry name" value="TonB-dependent receptor, plug domain"/>
    <property type="match status" value="1"/>
</dbReference>
<organism evidence="3 4">
    <name type="scientific">Niabella ginsengisoli</name>
    <dbReference type="NCBI Taxonomy" id="522298"/>
    <lineage>
        <taxon>Bacteria</taxon>
        <taxon>Pseudomonadati</taxon>
        <taxon>Bacteroidota</taxon>
        <taxon>Chitinophagia</taxon>
        <taxon>Chitinophagales</taxon>
        <taxon>Chitinophagaceae</taxon>
        <taxon>Niabella</taxon>
    </lineage>
</organism>
<name>A0ABS9SHM3_9BACT</name>
<comment type="subcellular location">
    <subcellularLocation>
        <location evidence="1">Cell outer membrane</location>
        <topology evidence="1">Multi-pass membrane protein</topology>
    </subcellularLocation>
</comment>
<keyword evidence="1" id="KW-0472">Membrane</keyword>
<dbReference type="InterPro" id="IPR037066">
    <property type="entry name" value="Plug_dom_sf"/>
</dbReference>
<dbReference type="EMBL" id="JAKWBL010000001">
    <property type="protein sequence ID" value="MCH5597869.1"/>
    <property type="molecule type" value="Genomic_DNA"/>
</dbReference>
<dbReference type="InterPro" id="IPR012910">
    <property type="entry name" value="Plug_dom"/>
</dbReference>
<sequence>MEETVVVAFGNRVKKTDMIGSVSSINPSELKVPASNLTAALQGKIAGMISYQRSGEPGADNADFFVRGVGSFGVNQQPLILLDNIEVEIDDLARIPWDDLESFSVLKDASASAVYGARAANGVIIVTTKRGKEGPARVNIRAEQRLSAPTQNLEIADPVTFMKMHRRRF</sequence>
<evidence type="ECO:0000313" key="4">
    <source>
        <dbReference type="Proteomes" id="UP001202248"/>
    </source>
</evidence>
<proteinExistence type="inferred from homology"/>
<comment type="similarity">
    <text evidence="1">Belongs to the TonB-dependent receptor family.</text>
</comment>
<keyword evidence="1" id="KW-0998">Cell outer membrane</keyword>
<comment type="caution">
    <text evidence="3">The sequence shown here is derived from an EMBL/GenBank/DDBJ whole genome shotgun (WGS) entry which is preliminary data.</text>
</comment>
<dbReference type="InterPro" id="IPR023997">
    <property type="entry name" value="TonB-dep_OMP_SusC/RagA_CS"/>
</dbReference>
<accession>A0ABS9SHM3</accession>
<dbReference type="Pfam" id="PF07715">
    <property type="entry name" value="Plug"/>
    <property type="match status" value="1"/>
</dbReference>
<evidence type="ECO:0000259" key="2">
    <source>
        <dbReference type="Pfam" id="PF07715"/>
    </source>
</evidence>
<evidence type="ECO:0000313" key="3">
    <source>
        <dbReference type="EMBL" id="MCH5597869.1"/>
    </source>
</evidence>
<keyword evidence="3" id="KW-0675">Receptor</keyword>
<evidence type="ECO:0000256" key="1">
    <source>
        <dbReference type="PROSITE-ProRule" id="PRU01360"/>
    </source>
</evidence>
<dbReference type="SUPFAM" id="SSF56935">
    <property type="entry name" value="Porins"/>
    <property type="match status" value="1"/>
</dbReference>
<dbReference type="RefSeq" id="WP_240829413.1">
    <property type="nucleotide sequence ID" value="NZ_JAKWBL010000001.1"/>
</dbReference>
<dbReference type="NCBIfam" id="TIGR04057">
    <property type="entry name" value="SusC_RagA_signa"/>
    <property type="match status" value="1"/>
</dbReference>
<dbReference type="Proteomes" id="UP001202248">
    <property type="component" value="Unassembled WGS sequence"/>
</dbReference>
<feature type="domain" description="TonB-dependent receptor plug" evidence="2">
    <location>
        <begin position="15"/>
        <end position="123"/>
    </location>
</feature>